<dbReference type="PANTHER" id="PTHR33332">
    <property type="entry name" value="REVERSE TRANSCRIPTASE DOMAIN-CONTAINING PROTEIN"/>
    <property type="match status" value="1"/>
</dbReference>
<keyword evidence="4" id="KW-1185">Reference proteome</keyword>
<organism evidence="3 4">
    <name type="scientific">Trichogramma brassicae</name>
    <dbReference type="NCBI Taxonomy" id="86971"/>
    <lineage>
        <taxon>Eukaryota</taxon>
        <taxon>Metazoa</taxon>
        <taxon>Ecdysozoa</taxon>
        <taxon>Arthropoda</taxon>
        <taxon>Hexapoda</taxon>
        <taxon>Insecta</taxon>
        <taxon>Pterygota</taxon>
        <taxon>Neoptera</taxon>
        <taxon>Endopterygota</taxon>
        <taxon>Hymenoptera</taxon>
        <taxon>Apocrita</taxon>
        <taxon>Proctotrupomorpha</taxon>
        <taxon>Chalcidoidea</taxon>
        <taxon>Trichogrammatidae</taxon>
        <taxon>Trichogramma</taxon>
    </lineage>
</organism>
<dbReference type="OrthoDB" id="7700848at2759"/>
<feature type="region of interest" description="Disordered" evidence="1">
    <location>
        <begin position="268"/>
        <end position="315"/>
    </location>
</feature>
<accession>A0A6H5J827</accession>
<sequence>MAPWYQGVLRHHHFRREECLQLGAVEQNSHHPEPNGGPSLSATNSVRALEFTTDDGAETYEVTAGVPQGPVLGPILWNVMYDRILRLKLPRSAKIVGFADDIAVTVVAKHLDLVEFYKNETIRLVRAALTDLGQQTVDQKTEVLLVTSRKVRETFTLRAGDHYITSAPCIRYLGVHIDARLRFDEHLRIVSDKANRVAGALLGIMPNIGGPRSSRRRLYASVVTLRCSSMDRERRAAEPAGADVGREVRRAKPDGACPALIAADVSFHNGEGDHRENNRRSIDMEDKLKRMDGGDTGSWPDPARQDQPSQGGVQLPELGKVLGTAATASALLHTSMIEIKDLDECDTKEEVTMALDALLGIPVSKRDPVKSLRKAYAGTQGAVVAIPDDLAATALKLGHVQIGWVNCRIRAREEAARCYPLLESCPRGRSLQGSRPSSAIDAARRATRQRTAKANHHAFSAKNEELTTIVTRPQARAVLLHGRSLRTANDENPSAQPQSLRGCPGPALRYHQQAAHRRGHPVGCSEFDMANARALSLYIKNTANREHDETTALKSSSEQHPARTTACQRILQDHHRYASTSSFRSGANLVVYKLQENSLNGSLLSTNSHTTYRELCGSSNLCNARIEPLCASSVISDFLYGVQDVNAPFEAKKPIFFTKIIFLGRYGALKNLEKIFLLFFFIKKHNPQIFFRFFKLKAIVYKAKKCYF</sequence>
<gene>
    <name evidence="3" type="ORF">TBRA_LOCUS16268</name>
</gene>
<feature type="compositionally biased region" description="Basic and acidic residues" evidence="1">
    <location>
        <begin position="270"/>
        <end position="293"/>
    </location>
</feature>
<name>A0A6H5J827_9HYME</name>
<dbReference type="AlphaFoldDB" id="A0A6H5J827"/>
<dbReference type="PROSITE" id="PS50878">
    <property type="entry name" value="RT_POL"/>
    <property type="match status" value="1"/>
</dbReference>
<dbReference type="Pfam" id="PF00078">
    <property type="entry name" value="RVT_1"/>
    <property type="match status" value="1"/>
</dbReference>
<dbReference type="EMBL" id="CADCXV010001482">
    <property type="protein sequence ID" value="CAB0044680.1"/>
    <property type="molecule type" value="Genomic_DNA"/>
</dbReference>
<evidence type="ECO:0000313" key="4">
    <source>
        <dbReference type="Proteomes" id="UP000479190"/>
    </source>
</evidence>
<evidence type="ECO:0000256" key="1">
    <source>
        <dbReference type="SAM" id="MobiDB-lite"/>
    </source>
</evidence>
<proteinExistence type="predicted"/>
<protein>
    <recommendedName>
        <fullName evidence="2">Reverse transcriptase domain-containing protein</fullName>
    </recommendedName>
</protein>
<reference evidence="3 4" key="1">
    <citation type="submission" date="2020-02" db="EMBL/GenBank/DDBJ databases">
        <authorList>
            <person name="Ferguson B K."/>
        </authorList>
    </citation>
    <scope>NUCLEOTIDE SEQUENCE [LARGE SCALE GENOMIC DNA]</scope>
</reference>
<evidence type="ECO:0000313" key="3">
    <source>
        <dbReference type="EMBL" id="CAB0044680.1"/>
    </source>
</evidence>
<evidence type="ECO:0000259" key="2">
    <source>
        <dbReference type="PROSITE" id="PS50878"/>
    </source>
</evidence>
<dbReference type="Proteomes" id="UP000479190">
    <property type="component" value="Unassembled WGS sequence"/>
</dbReference>
<dbReference type="InterPro" id="IPR000477">
    <property type="entry name" value="RT_dom"/>
</dbReference>
<feature type="domain" description="Reverse transcriptase" evidence="2">
    <location>
        <begin position="1"/>
        <end position="177"/>
    </location>
</feature>